<evidence type="ECO:0008006" key="3">
    <source>
        <dbReference type="Google" id="ProtNLM"/>
    </source>
</evidence>
<reference evidence="2" key="1">
    <citation type="submission" date="2016-11" db="EMBL/GenBank/DDBJ databases">
        <authorList>
            <person name="Varghese N."/>
            <person name="Submissions S."/>
        </authorList>
    </citation>
    <scope>NUCLEOTIDE SEQUENCE [LARGE SCALE GENOMIC DNA]</scope>
    <source>
        <strain evidence="2">DSM 100564</strain>
    </source>
</reference>
<gene>
    <name evidence="1" type="ORF">SAMN05444000_114121</name>
</gene>
<dbReference type="PROSITE" id="PS51257">
    <property type="entry name" value="PROKAR_LIPOPROTEIN"/>
    <property type="match status" value="1"/>
</dbReference>
<dbReference type="Proteomes" id="UP000183982">
    <property type="component" value="Unassembled WGS sequence"/>
</dbReference>
<protein>
    <recommendedName>
        <fullName evidence="3">Lipoprotein</fullName>
    </recommendedName>
</protein>
<accession>A0A1M6MWJ4</accession>
<evidence type="ECO:0000313" key="2">
    <source>
        <dbReference type="Proteomes" id="UP000183982"/>
    </source>
</evidence>
<evidence type="ECO:0000313" key="1">
    <source>
        <dbReference type="EMBL" id="SHJ87847.1"/>
    </source>
</evidence>
<name>A0A1M6MWJ4_9RHOB</name>
<keyword evidence="2" id="KW-1185">Reference proteome</keyword>
<proteinExistence type="predicted"/>
<sequence length="98" mass="9788">MNTTLKLASCVIFGTLLSACVEDTGSATLSPTPADQACLNAVAQSTGNSEVRLLSSEFSEAGTLVTVGVGPDAAPWECIAYSDGTTAGITSLTNEGSA</sequence>
<organism evidence="1 2">
    <name type="scientific">Shimia gijangensis</name>
    <dbReference type="NCBI Taxonomy" id="1470563"/>
    <lineage>
        <taxon>Bacteria</taxon>
        <taxon>Pseudomonadati</taxon>
        <taxon>Pseudomonadota</taxon>
        <taxon>Alphaproteobacteria</taxon>
        <taxon>Rhodobacterales</taxon>
        <taxon>Roseobacteraceae</taxon>
    </lineage>
</organism>
<dbReference type="EMBL" id="FQZQ01000014">
    <property type="protein sequence ID" value="SHJ87847.1"/>
    <property type="molecule type" value="Genomic_DNA"/>
</dbReference>
<dbReference type="OrthoDB" id="8454614at2"/>
<dbReference type="AlphaFoldDB" id="A0A1M6MWJ4"/>
<dbReference type="RefSeq" id="WP_073253593.1">
    <property type="nucleotide sequence ID" value="NZ_FQZQ01000014.1"/>
</dbReference>